<reference evidence="1 2" key="1">
    <citation type="submission" date="2019-10" db="EMBL/GenBank/DDBJ databases">
        <title>Pseudopuniceibacterium sp. HQ09 islated from Antarctica.</title>
        <authorList>
            <person name="Liao L."/>
            <person name="Su S."/>
            <person name="Chen B."/>
            <person name="Yu Y."/>
        </authorList>
    </citation>
    <scope>NUCLEOTIDE SEQUENCE [LARGE SCALE GENOMIC DNA]</scope>
    <source>
        <strain evidence="1 2">HQ09</strain>
    </source>
</reference>
<protein>
    <submittedName>
        <fullName evidence="1">Uncharacterized protein</fullName>
    </submittedName>
</protein>
<proteinExistence type="predicted"/>
<keyword evidence="2" id="KW-1185">Reference proteome</keyword>
<organism evidence="1 2">
    <name type="scientific">Pseudooceanicola spongiae</name>
    <dbReference type="NCBI Taxonomy" id="2613965"/>
    <lineage>
        <taxon>Bacteria</taxon>
        <taxon>Pseudomonadati</taxon>
        <taxon>Pseudomonadota</taxon>
        <taxon>Alphaproteobacteria</taxon>
        <taxon>Rhodobacterales</taxon>
        <taxon>Paracoccaceae</taxon>
        <taxon>Pseudooceanicola</taxon>
    </lineage>
</organism>
<name>A0A7L9WRS0_9RHOB</name>
<dbReference type="EMBL" id="CP045201">
    <property type="protein sequence ID" value="QOL82218.1"/>
    <property type="molecule type" value="Genomic_DNA"/>
</dbReference>
<dbReference type="RefSeq" id="WP_193080213.1">
    <property type="nucleotide sequence ID" value="NZ_CP045201.1"/>
</dbReference>
<dbReference type="Proteomes" id="UP000594118">
    <property type="component" value="Chromosome"/>
</dbReference>
<dbReference type="KEGG" id="pshq:F3W81_16090"/>
<evidence type="ECO:0000313" key="1">
    <source>
        <dbReference type="EMBL" id="QOL82218.1"/>
    </source>
</evidence>
<gene>
    <name evidence="1" type="ORF">F3W81_16090</name>
</gene>
<dbReference type="AlphaFoldDB" id="A0A7L9WRS0"/>
<sequence>MEEAGGDLSAFAAMIPIMLRRFPAWTAYLDEVSIAAPAGPPISQNIRDLEAVSDQLHQTDFVADALLALAAHFPKWLGWLGPVIAALGT</sequence>
<accession>A0A7L9WRS0</accession>
<evidence type="ECO:0000313" key="2">
    <source>
        <dbReference type="Proteomes" id="UP000594118"/>
    </source>
</evidence>